<organism evidence="1 2">
    <name type="scientific">Methylocucumis oryzae</name>
    <dbReference type="NCBI Taxonomy" id="1632867"/>
    <lineage>
        <taxon>Bacteria</taxon>
        <taxon>Pseudomonadati</taxon>
        <taxon>Pseudomonadota</taxon>
        <taxon>Gammaproteobacteria</taxon>
        <taxon>Methylococcales</taxon>
        <taxon>Methylococcaceae</taxon>
        <taxon>Methylocucumis</taxon>
    </lineage>
</organism>
<sequence length="524" mass="55517">MTDNTAPSFIFDGRGQITTDFNRGEDVARVIKVQADGKIVVAGYSFNGKTFDMAIVRYLSSGALDTKFGDNGMVTTSLSSADDAAYSVLLQDDGKIVVVGTSGSGRNAQFALVRYLPNGKLDTSFGERGTVVTAIGNGDDEAYGAVLQANGKIIVVGASYNGHDYDIALVRYTTAGLVDKSFTGDGIYTLDLDNSLDGAQAVALQADGKLLVGGINYKDGFAYFALVRYLSNGELDRSFSKDGIVMTELGDYDDEANSIIVQADGKILVAGVHYNGDDTDFAVVRYLANGQLDNAFGNNGIVITGLSTTKEQAYSVALQQDGKILVTGSIESNGNAADFALLRYNTNGTLDNSFGSLYDQTSLDHIAEYREGGNPIALDSEVRIYDLELAAQGHYSRASLRIERHGGGDSHDRYSGLGQLNLSQGKAVVNGVEIGTVYSTQTYLSIVFNSNATQKLINQTLSSIAFSSTAQSLPDTITVDWLFSDGNHASQQGEGGAQTVLGMTTVQTLAELDAVTVIGVNPVI</sequence>
<protein>
    <recommendedName>
        <fullName evidence="3">Delta-60 repeat domain-containing protein</fullName>
    </recommendedName>
</protein>
<dbReference type="PANTHER" id="PTHR42754">
    <property type="entry name" value="ENDOGLUCANASE"/>
    <property type="match status" value="1"/>
</dbReference>
<dbReference type="AlphaFoldDB" id="A0A0F3IGP0"/>
<dbReference type="InterPro" id="IPR013431">
    <property type="entry name" value="Delta_60_rpt"/>
</dbReference>
<dbReference type="RefSeq" id="WP_045780030.1">
    <property type="nucleotide sequence ID" value="NZ_LAJX01000187.1"/>
</dbReference>
<gene>
    <name evidence="1" type="ORF">VZ94_16325</name>
</gene>
<evidence type="ECO:0000313" key="2">
    <source>
        <dbReference type="Proteomes" id="UP000033684"/>
    </source>
</evidence>
<dbReference type="OrthoDB" id="5570715at2"/>
<keyword evidence="2" id="KW-1185">Reference proteome</keyword>
<evidence type="ECO:0000313" key="1">
    <source>
        <dbReference type="EMBL" id="KJV05698.1"/>
    </source>
</evidence>
<dbReference type="Gene3D" id="2.80.10.50">
    <property type="match status" value="3"/>
</dbReference>
<accession>A0A0F3IGP0</accession>
<dbReference type="PATRIC" id="fig|1632867.3.peg.2065"/>
<proteinExistence type="predicted"/>
<dbReference type="Proteomes" id="UP000033684">
    <property type="component" value="Unassembled WGS sequence"/>
</dbReference>
<comment type="caution">
    <text evidence="1">The sequence shown here is derived from an EMBL/GenBank/DDBJ whole genome shotgun (WGS) entry which is preliminary data.</text>
</comment>
<evidence type="ECO:0008006" key="3">
    <source>
        <dbReference type="Google" id="ProtNLM"/>
    </source>
</evidence>
<dbReference type="EMBL" id="LAJX01000187">
    <property type="protein sequence ID" value="KJV05698.1"/>
    <property type="molecule type" value="Genomic_DNA"/>
</dbReference>
<reference evidence="2" key="1">
    <citation type="submission" date="2015-03" db="EMBL/GenBank/DDBJ databases">
        <title>Draft genome sequence of a novel methanotroph (Sn10-6) isolated from flooded ricefield rhizosphere in India.</title>
        <authorList>
            <person name="Pandit P.S."/>
            <person name="Pore S.D."/>
            <person name="Arora P."/>
            <person name="Kapse N.G."/>
            <person name="Dhakephalkar P.K."/>
            <person name="Rahalkar M.C."/>
        </authorList>
    </citation>
    <scope>NUCLEOTIDE SEQUENCE [LARGE SCALE GENOMIC DNA]</scope>
    <source>
        <strain evidence="2">Sn10-6</strain>
    </source>
</reference>
<dbReference type="NCBIfam" id="TIGR02608">
    <property type="entry name" value="delta_60_rpt"/>
    <property type="match status" value="6"/>
</dbReference>
<reference evidence="1 2" key="2">
    <citation type="journal article" date="2016" name="Microb. Ecol.">
        <title>Genome Characteristics of a Novel Type I Methanotroph (Sn10-6) Isolated from a Flooded Indian Rice Field.</title>
        <authorList>
            <person name="Rahalkar M.C."/>
            <person name="Pandit P.S."/>
            <person name="Dhakephalkar P.K."/>
            <person name="Pore S."/>
            <person name="Arora P."/>
            <person name="Kapse N."/>
        </authorList>
    </citation>
    <scope>NUCLEOTIDE SEQUENCE [LARGE SCALE GENOMIC DNA]</scope>
    <source>
        <strain evidence="1 2">Sn10-6</strain>
    </source>
</reference>
<name>A0A0F3IGP0_9GAMM</name>
<dbReference type="SUPFAM" id="SSF101908">
    <property type="entry name" value="Putative isomerase YbhE"/>
    <property type="match status" value="1"/>
</dbReference>
<dbReference type="PANTHER" id="PTHR42754:SF1">
    <property type="entry name" value="LIPOPROTEIN"/>
    <property type="match status" value="1"/>
</dbReference>
<dbReference type="Pfam" id="PF17164">
    <property type="entry name" value="DUF5122"/>
    <property type="match status" value="6"/>
</dbReference>